<evidence type="ECO:0000256" key="5">
    <source>
        <dbReference type="ARBA" id="ARBA00022692"/>
    </source>
</evidence>
<gene>
    <name evidence="16" type="ORF">TorRG33x02_257490</name>
</gene>
<keyword evidence="6 13" id="KW-0732">Signal</keyword>
<feature type="signal peptide" evidence="13">
    <location>
        <begin position="1"/>
        <end position="28"/>
    </location>
</feature>
<sequence>MGSSLLLFGFLSMLLKLIVLFNPLVTHCFTSLQPSCRDHERSALLQFKRSIVIDKSSCRYEGDYPKPLSWEHEGDSSSNCCSWDGVECDEKTGHVIGLDLNSACLYGSVDSNSTLFHLVHLQKLDLAYNNFNFSPIPTAIGQLSEMRYLSLSSSFFFGQVPYEISRLSKLSYLDLSSNFEEDTGERFLKLVNPNMRSLVQNLTRLESLFLDNIHWDMTSLVPDLMSNLSSLTQLSLRDCGLHGPIPSSLGKLTQLSYLDLGSNVLSGYIPSSFQNLTLLTDLELFENQITGPIPSWLGNLTELTTIAFEDNKLHGPIPQTLSELQNLKILDLRNNSFAGTMKFDLFSKMRHLTYLNLGQNKFSVLFGEGNINSTLQKFKSLTLSSCNLSEFPNFLRHQNKLEILELASNSIPGQLPKWILNSSAETLILVDVSNNFLTGFQHLSTPTILPWVRLEVLDLHSNMLQGHLPIPPSSAEHYDVSNNMLSGEISPLICNLTSVFVLDLSSNNFSGMIPPCLGNFSDSLLVLNLRNNSFHGLVPHLACKDSHILRMIDFSHNRLQGQLPPSLATCMTLEYLDFSNNQLFDIFPTWLGICPNLEVLIMRKNGFYGVIGKPNNTLEFQNLRIIDLSHNNFTGELPNGYIFNWNAIKSSKTSNLTYQAKVVVNRGDLSDDYYYSLRIMVKSVETYYEKIQKELAVIDLSSNKFSGEIPAFVGNLTALYSLNLSNNMLVGRIPSSLGNLSQLESLDISHNKLSGEIPQQLVQLTFLQSLDVSHNNLTGPIPQGNQFYTFGNNSFEDNPGLCGEPLSRKCDNFEALPPPPLATDQEEDDDSWCPIELDWKFVLMGYISGLVVGVSIGDMVMMMAKRQEWLVRLRKNKYDRQYRT</sequence>
<evidence type="ECO:0000259" key="15">
    <source>
        <dbReference type="Pfam" id="PF23598"/>
    </source>
</evidence>
<evidence type="ECO:0000256" key="9">
    <source>
        <dbReference type="ARBA" id="ARBA00023136"/>
    </source>
</evidence>
<evidence type="ECO:0000259" key="14">
    <source>
        <dbReference type="Pfam" id="PF08263"/>
    </source>
</evidence>
<dbReference type="Pfam" id="PF23598">
    <property type="entry name" value="LRR_14"/>
    <property type="match status" value="1"/>
</dbReference>
<feature type="chain" id="PRO_5015113041" evidence="13">
    <location>
        <begin position="29"/>
        <end position="884"/>
    </location>
</feature>
<evidence type="ECO:0000256" key="7">
    <source>
        <dbReference type="ARBA" id="ARBA00022737"/>
    </source>
</evidence>
<dbReference type="FunFam" id="3.80.10.10:FF:000213">
    <property type="entry name" value="Tyrosine-sulfated glycopeptide receptor 1"/>
    <property type="match status" value="1"/>
</dbReference>
<evidence type="ECO:0000256" key="12">
    <source>
        <dbReference type="SAM" id="Phobius"/>
    </source>
</evidence>
<dbReference type="Gene3D" id="3.80.10.10">
    <property type="entry name" value="Ribonuclease Inhibitor"/>
    <property type="match status" value="2"/>
</dbReference>
<feature type="domain" description="Disease resistance R13L4/SHOC-2-like LRR" evidence="15">
    <location>
        <begin position="199"/>
        <end position="363"/>
    </location>
</feature>
<keyword evidence="3" id="KW-1003">Cell membrane</keyword>
<evidence type="ECO:0000313" key="17">
    <source>
        <dbReference type="Proteomes" id="UP000237000"/>
    </source>
</evidence>
<dbReference type="PRINTS" id="PR00019">
    <property type="entry name" value="LEURICHRPT"/>
</dbReference>
<comment type="similarity">
    <text evidence="2">Belongs to the RLP family.</text>
</comment>
<keyword evidence="10" id="KW-0675">Receptor</keyword>
<dbReference type="InterPro" id="IPR013210">
    <property type="entry name" value="LRR_N_plant-typ"/>
</dbReference>
<dbReference type="PANTHER" id="PTHR48061:SF12">
    <property type="entry name" value="DISEASE RESISTANCE LIKE PROTEIN"/>
    <property type="match status" value="1"/>
</dbReference>
<dbReference type="GO" id="GO:0005886">
    <property type="term" value="C:plasma membrane"/>
    <property type="evidence" value="ECO:0007669"/>
    <property type="project" value="UniProtKB-SubCell"/>
</dbReference>
<evidence type="ECO:0000256" key="4">
    <source>
        <dbReference type="ARBA" id="ARBA00022614"/>
    </source>
</evidence>
<evidence type="ECO:0000313" key="16">
    <source>
        <dbReference type="EMBL" id="PON70199.1"/>
    </source>
</evidence>
<keyword evidence="9 12" id="KW-0472">Membrane</keyword>
<dbReference type="Proteomes" id="UP000237000">
    <property type="component" value="Unassembled WGS sequence"/>
</dbReference>
<dbReference type="EMBL" id="JXTC01000284">
    <property type="protein sequence ID" value="PON70199.1"/>
    <property type="molecule type" value="Genomic_DNA"/>
</dbReference>
<dbReference type="SMART" id="SM00369">
    <property type="entry name" value="LRR_TYP"/>
    <property type="match status" value="9"/>
</dbReference>
<evidence type="ECO:0000256" key="2">
    <source>
        <dbReference type="ARBA" id="ARBA00009592"/>
    </source>
</evidence>
<evidence type="ECO:0000256" key="3">
    <source>
        <dbReference type="ARBA" id="ARBA00022475"/>
    </source>
</evidence>
<dbReference type="InParanoid" id="A0A2P5DA80"/>
<dbReference type="InterPro" id="IPR003591">
    <property type="entry name" value="Leu-rich_rpt_typical-subtyp"/>
</dbReference>
<dbReference type="FunFam" id="3.80.10.10:FF:000095">
    <property type="entry name" value="LRR receptor-like serine/threonine-protein kinase GSO1"/>
    <property type="match status" value="1"/>
</dbReference>
<feature type="transmembrane region" description="Helical" evidence="12">
    <location>
        <begin position="843"/>
        <end position="864"/>
    </location>
</feature>
<keyword evidence="17" id="KW-1185">Reference proteome</keyword>
<name>A0A2P5DA80_TREOI</name>
<reference evidence="17" key="1">
    <citation type="submission" date="2016-06" db="EMBL/GenBank/DDBJ databases">
        <title>Parallel loss of symbiosis genes in relatives of nitrogen-fixing non-legume Parasponia.</title>
        <authorList>
            <person name="Van Velzen R."/>
            <person name="Holmer R."/>
            <person name="Bu F."/>
            <person name="Rutten L."/>
            <person name="Van Zeijl A."/>
            <person name="Liu W."/>
            <person name="Santuari L."/>
            <person name="Cao Q."/>
            <person name="Sharma T."/>
            <person name="Shen D."/>
            <person name="Roswanjaya Y."/>
            <person name="Wardhani T."/>
            <person name="Kalhor M.S."/>
            <person name="Jansen J."/>
            <person name="Van den Hoogen J."/>
            <person name="Gungor B."/>
            <person name="Hartog M."/>
            <person name="Hontelez J."/>
            <person name="Verver J."/>
            <person name="Yang W.-C."/>
            <person name="Schijlen E."/>
            <person name="Repin R."/>
            <person name="Schilthuizen M."/>
            <person name="Schranz E."/>
            <person name="Heidstra R."/>
            <person name="Miyata K."/>
            <person name="Fedorova E."/>
            <person name="Kohlen W."/>
            <person name="Bisseling T."/>
            <person name="Smit S."/>
            <person name="Geurts R."/>
        </authorList>
    </citation>
    <scope>NUCLEOTIDE SEQUENCE [LARGE SCALE GENOMIC DNA]</scope>
    <source>
        <strain evidence="17">cv. RG33-2</strain>
    </source>
</reference>
<evidence type="ECO:0000256" key="10">
    <source>
        <dbReference type="ARBA" id="ARBA00023170"/>
    </source>
</evidence>
<dbReference type="Pfam" id="PF13855">
    <property type="entry name" value="LRR_8"/>
    <property type="match status" value="1"/>
</dbReference>
<dbReference type="SUPFAM" id="SSF52058">
    <property type="entry name" value="L domain-like"/>
    <property type="match status" value="2"/>
</dbReference>
<evidence type="ECO:0000256" key="6">
    <source>
        <dbReference type="ARBA" id="ARBA00022729"/>
    </source>
</evidence>
<evidence type="ECO:0000256" key="8">
    <source>
        <dbReference type="ARBA" id="ARBA00022989"/>
    </source>
</evidence>
<evidence type="ECO:0000256" key="1">
    <source>
        <dbReference type="ARBA" id="ARBA00004251"/>
    </source>
</evidence>
<keyword evidence="11" id="KW-0325">Glycoprotein</keyword>
<dbReference type="PANTHER" id="PTHR48061">
    <property type="entry name" value="LEUCINE-RICH REPEAT RECEPTOR PROTEIN KINASE EMS1-LIKE-RELATED"/>
    <property type="match status" value="1"/>
</dbReference>
<feature type="domain" description="Leucine-rich repeat-containing N-terminal plant-type" evidence="14">
    <location>
        <begin position="38"/>
        <end position="89"/>
    </location>
</feature>
<comment type="caution">
    <text evidence="16">The sequence shown here is derived from an EMBL/GenBank/DDBJ whole genome shotgun (WGS) entry which is preliminary data.</text>
</comment>
<dbReference type="Pfam" id="PF08263">
    <property type="entry name" value="LRRNT_2"/>
    <property type="match status" value="1"/>
</dbReference>
<dbReference type="STRING" id="63057.A0A2P5DA80"/>
<keyword evidence="7" id="KW-0677">Repeat</keyword>
<evidence type="ECO:0000256" key="13">
    <source>
        <dbReference type="SAM" id="SignalP"/>
    </source>
</evidence>
<accession>A0A2P5DA80</accession>
<keyword evidence="8 12" id="KW-1133">Transmembrane helix</keyword>
<dbReference type="OrthoDB" id="1739037at2759"/>
<evidence type="ECO:0000256" key="11">
    <source>
        <dbReference type="ARBA" id="ARBA00023180"/>
    </source>
</evidence>
<proteinExistence type="inferred from homology"/>
<dbReference type="InterPro" id="IPR046956">
    <property type="entry name" value="RLP23-like"/>
</dbReference>
<comment type="subcellular location">
    <subcellularLocation>
        <location evidence="1">Cell membrane</location>
        <topology evidence="1">Single-pass type I membrane protein</topology>
    </subcellularLocation>
</comment>
<dbReference type="Pfam" id="PF00560">
    <property type="entry name" value="LRR_1"/>
    <property type="match status" value="6"/>
</dbReference>
<dbReference type="InterPro" id="IPR032675">
    <property type="entry name" value="LRR_dom_sf"/>
</dbReference>
<keyword evidence="4" id="KW-0433">Leucine-rich repeat</keyword>
<dbReference type="AlphaFoldDB" id="A0A2P5DA80"/>
<organism evidence="16 17">
    <name type="scientific">Trema orientale</name>
    <name type="common">Charcoal tree</name>
    <name type="synonym">Celtis orientalis</name>
    <dbReference type="NCBI Taxonomy" id="63057"/>
    <lineage>
        <taxon>Eukaryota</taxon>
        <taxon>Viridiplantae</taxon>
        <taxon>Streptophyta</taxon>
        <taxon>Embryophyta</taxon>
        <taxon>Tracheophyta</taxon>
        <taxon>Spermatophyta</taxon>
        <taxon>Magnoliopsida</taxon>
        <taxon>eudicotyledons</taxon>
        <taxon>Gunneridae</taxon>
        <taxon>Pentapetalae</taxon>
        <taxon>rosids</taxon>
        <taxon>fabids</taxon>
        <taxon>Rosales</taxon>
        <taxon>Cannabaceae</taxon>
        <taxon>Trema</taxon>
    </lineage>
</organism>
<protein>
    <submittedName>
        <fullName evidence="16">Leucine-rich repeat domain containing protein</fullName>
    </submittedName>
</protein>
<dbReference type="InterPro" id="IPR055414">
    <property type="entry name" value="LRR_R13L4/SHOC2-like"/>
</dbReference>
<keyword evidence="5 12" id="KW-0812">Transmembrane</keyword>
<dbReference type="InterPro" id="IPR001611">
    <property type="entry name" value="Leu-rich_rpt"/>
</dbReference>